<dbReference type="OrthoDB" id="77201at2759"/>
<dbReference type="EC" id="3.2.1.39" evidence="5"/>
<sequence>MRVLRPSVFASALLVLAAWTQSTVDAGINGNERLYGINYNSRKGPDWAPDAQRCKSDGEVQNDMYQLRTVADRVRIYSLRDCNQPWQVLPFAKKAGLKVALGIWTTTNDADFNAEKQQLGWLIDAGHVDGNVVGLHVGSEAIYREELTAGQAIKYMQDIKSYLVSRGLGHIPVTIADVVDSYYYNPGLIDAVDVVSINQFSFWEKTDVDEAMHQMLDRLRDLRVRVAAKGKKMLISETGWSSKGKNNASSEATPESQTHFFKDFYHQAKARDLEYYWFVGYESQWRVTSEEHEVEGHFGIFEENGQMKSNFQALQLGTRDQKTIRSSAGLLLAHEEDDAVYLGEESEEWLEQEKQTWLFDSSSQQIRSKYSDLCLDAYEPWNGGTVHVYKCINGEPNQKWQYDPSTGAFYHAGHQGFCLDNDPAQKNKLQLWGCNPGSENQVWMVATPGSAPVGSNTVRFYTKESAKPFAQMVRVGDGVGLGFGAQGAADSEWIYDESTHLIKAKNSEMCLDAYEAWDAGRIHLWQCNAQEPNQQWDFDSATGQFKHRTHAGFCLDADPAGNNGAGLIQLYWCHLNNNNQVFRKVYSNAKAVHIRAGDKSVVEFKDRDTLFGASYTSKDTQAWFWDSVTKHILSKWGGECLDADKAQQNAAVHTWSCNDEGNQVWTYDAAAKRVKHAKHTGFCLAYDSASSKNLVVKSCSSSDATQTFTLDQA</sequence>
<dbReference type="SUPFAM" id="SSF50370">
    <property type="entry name" value="Ricin B-like lectins"/>
    <property type="match status" value="3"/>
</dbReference>
<accession>A0A8K1C6P3</accession>
<keyword evidence="8" id="KW-0964">Secreted</keyword>
<dbReference type="InterPro" id="IPR050732">
    <property type="entry name" value="Beta-glucan_modifiers"/>
</dbReference>
<dbReference type="InterPro" id="IPR017853">
    <property type="entry name" value="GH"/>
</dbReference>
<feature type="chain" id="PRO_5035438041" description="glucan endo-1,3-beta-D-glucosidase" evidence="20">
    <location>
        <begin position="27"/>
        <end position="713"/>
    </location>
</feature>
<evidence type="ECO:0000256" key="15">
    <source>
        <dbReference type="ARBA" id="ARBA00023326"/>
    </source>
</evidence>
<evidence type="ECO:0000313" key="22">
    <source>
        <dbReference type="EMBL" id="TMW57547.1"/>
    </source>
</evidence>
<comment type="catalytic activity">
    <reaction evidence="1">
        <text>Hydrolysis of (1-&gt;3)-beta-D-glucosidic linkages in (1-&gt;3)-beta-D-glucans.</text>
        <dbReference type="EC" id="3.2.1.39"/>
    </reaction>
</comment>
<dbReference type="Gene3D" id="2.80.10.50">
    <property type="match status" value="3"/>
</dbReference>
<evidence type="ECO:0000256" key="12">
    <source>
        <dbReference type="ARBA" id="ARBA00023180"/>
    </source>
</evidence>
<evidence type="ECO:0000256" key="4">
    <source>
        <dbReference type="ARBA" id="ARBA00008773"/>
    </source>
</evidence>
<organism evidence="22 23">
    <name type="scientific">Pythium oligandrum</name>
    <name type="common">Mycoparasitic fungus</name>
    <dbReference type="NCBI Taxonomy" id="41045"/>
    <lineage>
        <taxon>Eukaryota</taxon>
        <taxon>Sar</taxon>
        <taxon>Stramenopiles</taxon>
        <taxon>Oomycota</taxon>
        <taxon>Peronosporomycetes</taxon>
        <taxon>Pythiales</taxon>
        <taxon>Pythiaceae</taxon>
        <taxon>Pythium</taxon>
    </lineage>
</organism>
<dbReference type="GO" id="GO:0042973">
    <property type="term" value="F:glucan endo-1,3-beta-D-glucosidase activity"/>
    <property type="evidence" value="ECO:0007669"/>
    <property type="project" value="UniProtKB-EC"/>
</dbReference>
<protein>
    <recommendedName>
        <fullName evidence="5">glucan endo-1,3-beta-D-glucosidase</fullName>
        <ecNumber evidence="5">3.2.1.39</ecNumber>
    </recommendedName>
    <alternativeName>
        <fullName evidence="18">Endo-1,3-beta-glucanase btgC</fullName>
    </alternativeName>
    <alternativeName>
        <fullName evidence="17">Laminarinase btgC</fullName>
    </alternativeName>
</protein>
<comment type="subcellular location">
    <subcellularLocation>
        <location evidence="3">Cell membrane</location>
    </subcellularLocation>
    <subcellularLocation>
        <location evidence="2">Secreted</location>
        <location evidence="2">Cell wall</location>
    </subcellularLocation>
</comment>
<dbReference type="Proteomes" id="UP000794436">
    <property type="component" value="Unassembled WGS sequence"/>
</dbReference>
<keyword evidence="10" id="KW-0378">Hydrolase</keyword>
<evidence type="ECO:0000256" key="13">
    <source>
        <dbReference type="ARBA" id="ARBA00023277"/>
    </source>
</evidence>
<comment type="similarity">
    <text evidence="4 19">Belongs to the glycosyl hydrolase 17 family.</text>
</comment>
<evidence type="ECO:0000256" key="18">
    <source>
        <dbReference type="ARBA" id="ARBA00043078"/>
    </source>
</evidence>
<dbReference type="AlphaFoldDB" id="A0A8K1C6P3"/>
<dbReference type="InterPro" id="IPR000490">
    <property type="entry name" value="Glyco_hydro_17"/>
</dbReference>
<dbReference type="SMART" id="SM00458">
    <property type="entry name" value="RICIN"/>
    <property type="match status" value="3"/>
</dbReference>
<evidence type="ECO:0000256" key="3">
    <source>
        <dbReference type="ARBA" id="ARBA00004236"/>
    </source>
</evidence>
<dbReference type="Pfam" id="PF00332">
    <property type="entry name" value="Glyco_hydro_17"/>
    <property type="match status" value="1"/>
</dbReference>
<evidence type="ECO:0000256" key="19">
    <source>
        <dbReference type="RuleBase" id="RU004335"/>
    </source>
</evidence>
<evidence type="ECO:0000256" key="9">
    <source>
        <dbReference type="ARBA" id="ARBA00022729"/>
    </source>
</evidence>
<evidence type="ECO:0000256" key="20">
    <source>
        <dbReference type="SAM" id="SignalP"/>
    </source>
</evidence>
<comment type="function">
    <text evidence="16">Glucanases play a role in cell expansion during growth, in cell-cell fusion during mating, and in spore release during sporulation. This enzyme may be involved in beta-glucan degradation. Active on laminarin and lichenan.</text>
</comment>
<dbReference type="InterPro" id="IPR035992">
    <property type="entry name" value="Ricin_B-like_lectins"/>
</dbReference>
<keyword evidence="11" id="KW-0472">Membrane</keyword>
<keyword evidence="6" id="KW-1003">Cell membrane</keyword>
<feature type="signal peptide" evidence="20">
    <location>
        <begin position="1"/>
        <end position="26"/>
    </location>
</feature>
<feature type="domain" description="Ricin B lectin" evidence="21">
    <location>
        <begin position="588"/>
        <end position="711"/>
    </location>
</feature>
<evidence type="ECO:0000256" key="14">
    <source>
        <dbReference type="ARBA" id="ARBA00023316"/>
    </source>
</evidence>
<evidence type="ECO:0000256" key="5">
    <source>
        <dbReference type="ARBA" id="ARBA00012780"/>
    </source>
</evidence>
<dbReference type="InterPro" id="IPR000772">
    <property type="entry name" value="Ricin_B_lectin"/>
</dbReference>
<evidence type="ECO:0000313" key="23">
    <source>
        <dbReference type="Proteomes" id="UP000794436"/>
    </source>
</evidence>
<dbReference type="PANTHER" id="PTHR16631">
    <property type="entry name" value="GLUCAN 1,3-BETA-GLUCOSIDASE"/>
    <property type="match status" value="1"/>
</dbReference>
<feature type="domain" description="Ricin B lectin" evidence="21">
    <location>
        <begin position="447"/>
        <end position="585"/>
    </location>
</feature>
<feature type="domain" description="Ricin B lectin" evidence="21">
    <location>
        <begin position="318"/>
        <end position="446"/>
    </location>
</feature>
<reference evidence="22" key="1">
    <citation type="submission" date="2019-03" db="EMBL/GenBank/DDBJ databases">
        <title>Long read genome sequence of the mycoparasitic Pythium oligandrum ATCC 38472 isolated from sugarbeet rhizosphere.</title>
        <authorList>
            <person name="Gaulin E."/>
        </authorList>
    </citation>
    <scope>NUCLEOTIDE SEQUENCE</scope>
    <source>
        <strain evidence="22">ATCC 38472_TT</strain>
    </source>
</reference>
<keyword evidence="15" id="KW-0624">Polysaccharide degradation</keyword>
<dbReference type="GO" id="GO:0071555">
    <property type="term" value="P:cell wall organization"/>
    <property type="evidence" value="ECO:0007669"/>
    <property type="project" value="UniProtKB-KW"/>
</dbReference>
<dbReference type="SUPFAM" id="SSF51445">
    <property type="entry name" value="(Trans)glycosidases"/>
    <property type="match status" value="1"/>
</dbReference>
<keyword evidence="12" id="KW-0325">Glycoprotein</keyword>
<evidence type="ECO:0000259" key="21">
    <source>
        <dbReference type="SMART" id="SM00458"/>
    </source>
</evidence>
<dbReference type="GO" id="GO:0005886">
    <property type="term" value="C:plasma membrane"/>
    <property type="evidence" value="ECO:0007669"/>
    <property type="project" value="UniProtKB-SubCell"/>
</dbReference>
<gene>
    <name evidence="22" type="ORF">Poli38472_003472</name>
</gene>
<evidence type="ECO:0000256" key="11">
    <source>
        <dbReference type="ARBA" id="ARBA00023136"/>
    </source>
</evidence>
<dbReference type="PANTHER" id="PTHR16631:SF17">
    <property type="entry name" value="GLUCAN ENDO-1,3-BETA-GLUCOSIDASE BTGC"/>
    <property type="match status" value="1"/>
</dbReference>
<evidence type="ECO:0000256" key="17">
    <source>
        <dbReference type="ARBA" id="ARBA00042373"/>
    </source>
</evidence>
<dbReference type="Gene3D" id="3.20.20.80">
    <property type="entry name" value="Glycosidases"/>
    <property type="match status" value="1"/>
</dbReference>
<evidence type="ECO:0000256" key="7">
    <source>
        <dbReference type="ARBA" id="ARBA00022512"/>
    </source>
</evidence>
<keyword evidence="9 20" id="KW-0732">Signal</keyword>
<dbReference type="PROSITE" id="PS50231">
    <property type="entry name" value="RICIN_B_LECTIN"/>
    <property type="match status" value="3"/>
</dbReference>
<keyword evidence="14" id="KW-0961">Cell wall biogenesis/degradation</keyword>
<proteinExistence type="inferred from homology"/>
<evidence type="ECO:0000256" key="2">
    <source>
        <dbReference type="ARBA" id="ARBA00004191"/>
    </source>
</evidence>
<dbReference type="GO" id="GO:0000272">
    <property type="term" value="P:polysaccharide catabolic process"/>
    <property type="evidence" value="ECO:0007669"/>
    <property type="project" value="UniProtKB-KW"/>
</dbReference>
<evidence type="ECO:0000256" key="6">
    <source>
        <dbReference type="ARBA" id="ARBA00022475"/>
    </source>
</evidence>
<keyword evidence="7" id="KW-0134">Cell wall</keyword>
<dbReference type="CDD" id="cd00161">
    <property type="entry name" value="beta-trefoil_Ricin-like"/>
    <property type="match status" value="2"/>
</dbReference>
<dbReference type="EMBL" id="SPLM01000144">
    <property type="protein sequence ID" value="TMW57547.1"/>
    <property type="molecule type" value="Genomic_DNA"/>
</dbReference>
<name>A0A8K1C6P3_PYTOL</name>
<dbReference type="Pfam" id="PF00652">
    <property type="entry name" value="Ricin_B_lectin"/>
    <property type="match status" value="3"/>
</dbReference>
<evidence type="ECO:0000256" key="16">
    <source>
        <dbReference type="ARBA" id="ARBA00037649"/>
    </source>
</evidence>
<comment type="caution">
    <text evidence="22">The sequence shown here is derived from an EMBL/GenBank/DDBJ whole genome shotgun (WGS) entry which is preliminary data.</text>
</comment>
<evidence type="ECO:0000256" key="1">
    <source>
        <dbReference type="ARBA" id="ARBA00000382"/>
    </source>
</evidence>
<keyword evidence="23" id="KW-1185">Reference proteome</keyword>
<keyword evidence="13" id="KW-0119">Carbohydrate metabolism</keyword>
<evidence type="ECO:0000256" key="8">
    <source>
        <dbReference type="ARBA" id="ARBA00022525"/>
    </source>
</evidence>
<evidence type="ECO:0000256" key="10">
    <source>
        <dbReference type="ARBA" id="ARBA00022801"/>
    </source>
</evidence>